<dbReference type="InterPro" id="IPR004552">
    <property type="entry name" value="AGP_acyltrans"/>
</dbReference>
<evidence type="ECO:0000313" key="6">
    <source>
        <dbReference type="EMBL" id="RGN02545.1"/>
    </source>
</evidence>
<dbReference type="GO" id="GO:0016020">
    <property type="term" value="C:membrane"/>
    <property type="evidence" value="ECO:0007669"/>
    <property type="project" value="InterPro"/>
</dbReference>
<dbReference type="EMBL" id="QSUB01000008">
    <property type="protein sequence ID" value="RGN02545.1"/>
    <property type="molecule type" value="Genomic_DNA"/>
</dbReference>
<keyword evidence="4" id="KW-0444">Lipid biosynthesis</keyword>
<dbReference type="GO" id="GO:0006654">
    <property type="term" value="P:phosphatidic acid biosynthetic process"/>
    <property type="evidence" value="ECO:0007669"/>
    <property type="project" value="TreeGrafter"/>
</dbReference>
<dbReference type="CDD" id="cd07989">
    <property type="entry name" value="LPLAT_AGPAT-like"/>
    <property type="match status" value="1"/>
</dbReference>
<evidence type="ECO:0000313" key="9">
    <source>
        <dbReference type="Proteomes" id="UP000409147"/>
    </source>
</evidence>
<dbReference type="PANTHER" id="PTHR10434">
    <property type="entry name" value="1-ACYL-SN-GLYCEROL-3-PHOSPHATE ACYLTRANSFERASE"/>
    <property type="match status" value="1"/>
</dbReference>
<dbReference type="NCBIfam" id="TIGR00530">
    <property type="entry name" value="AGP_acyltrn"/>
    <property type="match status" value="1"/>
</dbReference>
<dbReference type="AlphaFoldDB" id="A0A3E5A2U7"/>
<proteinExistence type="inferred from homology"/>
<evidence type="ECO:0000256" key="2">
    <source>
        <dbReference type="ARBA" id="ARBA00022679"/>
    </source>
</evidence>
<gene>
    <name evidence="7" type="primary">plsC_1</name>
    <name evidence="6" type="ORF">DXB81_15580</name>
    <name evidence="7" type="ORF">ROSSTS7063_00550</name>
</gene>
<comment type="catalytic activity">
    <reaction evidence="4">
        <text>a 1-acyl-sn-glycero-3-phosphate + an acyl-CoA = a 1,2-diacyl-sn-glycero-3-phosphate + CoA</text>
        <dbReference type="Rhea" id="RHEA:19709"/>
        <dbReference type="ChEBI" id="CHEBI:57287"/>
        <dbReference type="ChEBI" id="CHEBI:57970"/>
        <dbReference type="ChEBI" id="CHEBI:58342"/>
        <dbReference type="ChEBI" id="CHEBI:58608"/>
        <dbReference type="EC" id="2.3.1.51"/>
    </reaction>
</comment>
<dbReference type="Proteomes" id="UP000261222">
    <property type="component" value="Unassembled WGS sequence"/>
</dbReference>
<evidence type="ECO:0000256" key="4">
    <source>
        <dbReference type="RuleBase" id="RU361267"/>
    </source>
</evidence>
<dbReference type="InterPro" id="IPR002123">
    <property type="entry name" value="Plipid/glycerol_acylTrfase"/>
</dbReference>
<reference evidence="7 9" key="2">
    <citation type="submission" date="2019-07" db="EMBL/GenBank/DDBJ databases">
        <authorList>
            <person name="Hibberd C M."/>
            <person name="Gehrig L. J."/>
            <person name="Chang H.-W."/>
            <person name="Venkatesh S."/>
        </authorList>
    </citation>
    <scope>NUCLEOTIDE SEQUENCE [LARGE SCALE GENOMIC DNA]</scope>
    <source>
        <strain evidence="7">Ruminococcus_obeum_SSTS_Bg7063</strain>
    </source>
</reference>
<evidence type="ECO:0000256" key="3">
    <source>
        <dbReference type="ARBA" id="ARBA00023315"/>
    </source>
</evidence>
<dbReference type="GO" id="GO:0003841">
    <property type="term" value="F:1-acylglycerol-3-phosphate O-acyltransferase activity"/>
    <property type="evidence" value="ECO:0007669"/>
    <property type="project" value="UniProtKB-UniRule"/>
</dbReference>
<evidence type="ECO:0000259" key="5">
    <source>
        <dbReference type="SMART" id="SM00563"/>
    </source>
</evidence>
<evidence type="ECO:0000313" key="7">
    <source>
        <dbReference type="EMBL" id="VUW93827.1"/>
    </source>
</evidence>
<comment type="domain">
    <text evidence="4">The HXXXXD motif is essential for acyltransferase activity and may constitute the binding site for the phosphate moiety of the glycerol-3-phosphate.</text>
</comment>
<dbReference type="EMBL" id="CABHNB010000009">
    <property type="protein sequence ID" value="VUW93827.1"/>
    <property type="molecule type" value="Genomic_DNA"/>
</dbReference>
<keyword evidence="2 4" id="KW-0808">Transferase</keyword>
<dbReference type="Pfam" id="PF01553">
    <property type="entry name" value="Acyltransferase"/>
    <property type="match status" value="1"/>
</dbReference>
<evidence type="ECO:0000256" key="1">
    <source>
        <dbReference type="ARBA" id="ARBA00008655"/>
    </source>
</evidence>
<sequence>MKRIIMMVLRNLLFVPWGWFMLNRYAKNVDNYTEGERYALLKKIVRRANKGGNITVQSYGVENIPNENGFMFYPNHQGLYDVLAIVDACPTPFSVVAKKEVGNVPFLKQVFTCMKAYIMDREDIRQSMQVILDVTKEVKTGRNYLIFAEGTRSKNGNHPLEFKGGSFKAATKARCPIVPVALIDTYKAFDTGSIEPLTVQVHFLKPMYYEEYKDMKTTEIASEVKRRVEESIKEYGGWD</sequence>
<keyword evidence="4" id="KW-1208">Phospholipid metabolism</keyword>
<dbReference type="PANTHER" id="PTHR10434:SF11">
    <property type="entry name" value="1-ACYL-SN-GLYCEROL-3-PHOSPHATE ACYLTRANSFERASE"/>
    <property type="match status" value="1"/>
</dbReference>
<dbReference type="EC" id="2.3.1.51" evidence="4"/>
<dbReference type="SUPFAM" id="SSF69593">
    <property type="entry name" value="Glycerol-3-phosphate (1)-acyltransferase"/>
    <property type="match status" value="1"/>
</dbReference>
<comment type="similarity">
    <text evidence="1 4">Belongs to the 1-acyl-sn-glycerol-3-phosphate acyltransferase family.</text>
</comment>
<keyword evidence="9" id="KW-1185">Reference proteome</keyword>
<dbReference type="RefSeq" id="WP_117739609.1">
    <property type="nucleotide sequence ID" value="NZ_CABHNB010000009.1"/>
</dbReference>
<dbReference type="Proteomes" id="UP000409147">
    <property type="component" value="Unassembled WGS sequence"/>
</dbReference>
<accession>A0A3E5A2U7</accession>
<organism evidence="6 8">
    <name type="scientific">Blautia obeum</name>
    <dbReference type="NCBI Taxonomy" id="40520"/>
    <lineage>
        <taxon>Bacteria</taxon>
        <taxon>Bacillati</taxon>
        <taxon>Bacillota</taxon>
        <taxon>Clostridia</taxon>
        <taxon>Lachnospirales</taxon>
        <taxon>Lachnospiraceae</taxon>
        <taxon>Blautia</taxon>
    </lineage>
</organism>
<name>A0A3E5A2U7_9FIRM</name>
<evidence type="ECO:0000313" key="8">
    <source>
        <dbReference type="Proteomes" id="UP000261222"/>
    </source>
</evidence>
<feature type="domain" description="Phospholipid/glycerol acyltransferase" evidence="5">
    <location>
        <begin position="70"/>
        <end position="185"/>
    </location>
</feature>
<keyword evidence="3 4" id="KW-0012">Acyltransferase</keyword>
<dbReference type="SMART" id="SM00563">
    <property type="entry name" value="PlsC"/>
    <property type="match status" value="1"/>
</dbReference>
<keyword evidence="4" id="KW-0594">Phospholipid biosynthesis</keyword>
<protein>
    <recommendedName>
        <fullName evidence="4">1-acyl-sn-glycerol-3-phosphate acyltransferase</fullName>
        <ecNumber evidence="4">2.3.1.51</ecNumber>
    </recommendedName>
</protein>
<keyword evidence="4" id="KW-0443">Lipid metabolism</keyword>
<reference evidence="6 8" key="1">
    <citation type="submission" date="2018-08" db="EMBL/GenBank/DDBJ databases">
        <title>A genome reference for cultivated species of the human gut microbiota.</title>
        <authorList>
            <person name="Zou Y."/>
            <person name="Xue W."/>
            <person name="Luo G."/>
        </authorList>
    </citation>
    <scope>NUCLEOTIDE SEQUENCE [LARGE SCALE GENOMIC DNA]</scope>
    <source>
        <strain evidence="6 8">OM06-11AA</strain>
    </source>
</reference>